<dbReference type="SUPFAM" id="SSF51556">
    <property type="entry name" value="Metallo-dependent hydrolases"/>
    <property type="match status" value="1"/>
</dbReference>
<dbReference type="CDD" id="cd01297">
    <property type="entry name" value="D-aminoacylase"/>
    <property type="match status" value="1"/>
</dbReference>
<sequence>MTVIDTLIRNATLIDGSGTPPFVADVAVVDGRIHAIGSFPDLDALDVVDGQGKVLCPGFIDVHTHDDLALLKQPAMLPKICQGVTTVIVGNCGISAAGVRLRGEPPDPMNLLGEAADFKYPSFSAYAVAIEDVQPAVNVAALVGHTALRANHMEQFDRPATLHELEAMREDLKAALEQGALGLSSGLAYRNALQAPTTEVDFLAATLQDAGGIYVSHIRSEDDEIIEAIDEAIDIGRNASVPVIISHLKCAGRGNWGRSEAIIGQIEKARQQHPVGCDCYPYAASSTTIDPRIVDEGFKIQITWSSPHPEMAGKNLKDIASLWGLSQVDAAQRLEPGGAIYHEMDEADVLRILAYPQTMIGSDGLPNDPRPHPRLWGTFPRVLGHYSRDQGLFPLEEAVRKMTGLPAERFGLRDRGRLSVGACADLVLFDAGDIRDCATYEHPTLPPQGIEAVWVNGVLSYSQGKSTEARNGQFIRR</sequence>
<dbReference type="PANTHER" id="PTHR11647:SF1">
    <property type="entry name" value="COLLAPSIN RESPONSE MEDIATOR PROTEIN"/>
    <property type="match status" value="1"/>
</dbReference>
<dbReference type="GO" id="GO:0016812">
    <property type="term" value="F:hydrolase activity, acting on carbon-nitrogen (but not peptide) bonds, in cyclic amides"/>
    <property type="evidence" value="ECO:0007669"/>
    <property type="project" value="TreeGrafter"/>
</dbReference>
<dbReference type="Proteomes" id="UP000033400">
    <property type="component" value="Unassembled WGS sequence"/>
</dbReference>
<proteinExistence type="predicted"/>
<dbReference type="SUPFAM" id="SSF51338">
    <property type="entry name" value="Composite domain of metallo-dependent hydrolases"/>
    <property type="match status" value="1"/>
</dbReference>
<dbReference type="InterPro" id="IPR023100">
    <property type="entry name" value="D-aminoacylase_insert_dom_sf"/>
</dbReference>
<evidence type="ECO:0000259" key="1">
    <source>
        <dbReference type="Pfam" id="PF07969"/>
    </source>
</evidence>
<dbReference type="OrthoDB" id="9766983at2"/>
<evidence type="ECO:0000313" key="3">
    <source>
        <dbReference type="Proteomes" id="UP000033400"/>
    </source>
</evidence>
<accession>A0A0F4VBL5</accession>
<dbReference type="PATRIC" id="fig|294.133.peg.2092"/>
<dbReference type="InterPro" id="IPR050378">
    <property type="entry name" value="Metallo-dep_Hydrolases_sf"/>
</dbReference>
<evidence type="ECO:0000313" key="2">
    <source>
        <dbReference type="EMBL" id="KJZ65377.1"/>
    </source>
</evidence>
<organism evidence="2 3">
    <name type="scientific">Pseudomonas fluorescens</name>
    <dbReference type="NCBI Taxonomy" id="294"/>
    <lineage>
        <taxon>Bacteria</taxon>
        <taxon>Pseudomonadati</taxon>
        <taxon>Pseudomonadota</taxon>
        <taxon>Gammaproteobacteria</taxon>
        <taxon>Pseudomonadales</taxon>
        <taxon>Pseudomonadaceae</taxon>
        <taxon>Pseudomonas</taxon>
    </lineage>
</organism>
<dbReference type="Gene3D" id="2.30.40.10">
    <property type="entry name" value="Urease, subunit C, domain 1"/>
    <property type="match status" value="1"/>
</dbReference>
<dbReference type="AlphaFoldDB" id="A0A0F4VBL5"/>
<dbReference type="Pfam" id="PF07969">
    <property type="entry name" value="Amidohydro_3"/>
    <property type="match status" value="1"/>
</dbReference>
<gene>
    <name evidence="2" type="ORF">VD17_13120</name>
</gene>
<protein>
    <submittedName>
        <fullName evidence="2">D-aminoacylase</fullName>
    </submittedName>
</protein>
<reference evidence="2 3" key="1">
    <citation type="submission" date="2015-03" db="EMBL/GenBank/DDBJ databases">
        <title>Comparative genomics of Pseudomonas insights into diversity of traits involved in vanlence and defense.</title>
        <authorList>
            <person name="Qin Y."/>
        </authorList>
    </citation>
    <scope>NUCLEOTIDE SEQUENCE [LARGE SCALE GENOMIC DNA]</scope>
    <source>
        <strain evidence="2 3">H24</strain>
    </source>
</reference>
<dbReference type="EMBL" id="LACH01000023">
    <property type="protein sequence ID" value="KJZ65377.1"/>
    <property type="molecule type" value="Genomic_DNA"/>
</dbReference>
<dbReference type="RefSeq" id="WP_046054176.1">
    <property type="nucleotide sequence ID" value="NZ_LACH01000023.1"/>
</dbReference>
<feature type="domain" description="Amidohydrolase 3" evidence="1">
    <location>
        <begin position="46"/>
        <end position="460"/>
    </location>
</feature>
<dbReference type="Gene3D" id="3.20.20.140">
    <property type="entry name" value="Metal-dependent hydrolases"/>
    <property type="match status" value="1"/>
</dbReference>
<dbReference type="GO" id="GO:0005829">
    <property type="term" value="C:cytosol"/>
    <property type="evidence" value="ECO:0007669"/>
    <property type="project" value="TreeGrafter"/>
</dbReference>
<name>A0A0F4VBL5_PSEFL</name>
<dbReference type="InterPro" id="IPR032466">
    <property type="entry name" value="Metal_Hydrolase"/>
</dbReference>
<dbReference type="GO" id="GO:0016811">
    <property type="term" value="F:hydrolase activity, acting on carbon-nitrogen (but not peptide) bonds, in linear amides"/>
    <property type="evidence" value="ECO:0007669"/>
    <property type="project" value="InterPro"/>
</dbReference>
<dbReference type="PANTHER" id="PTHR11647">
    <property type="entry name" value="HYDRANTOINASE/DIHYDROPYRIMIDINASE FAMILY MEMBER"/>
    <property type="match status" value="1"/>
</dbReference>
<dbReference type="InterPro" id="IPR011059">
    <property type="entry name" value="Metal-dep_hydrolase_composite"/>
</dbReference>
<dbReference type="InterPro" id="IPR013108">
    <property type="entry name" value="Amidohydro_3"/>
</dbReference>
<comment type="caution">
    <text evidence="2">The sequence shown here is derived from an EMBL/GenBank/DDBJ whole genome shotgun (WGS) entry which is preliminary data.</text>
</comment>
<dbReference type="Gene3D" id="3.30.1490.130">
    <property type="entry name" value="D-aminoacylase. Domain 3"/>
    <property type="match status" value="1"/>
</dbReference>